<keyword evidence="3" id="KW-0378">Hydrolase</keyword>
<feature type="domain" description="Ubiquitin-like protease family profile" evidence="5">
    <location>
        <begin position="13"/>
        <end position="177"/>
    </location>
</feature>
<dbReference type="GO" id="GO:0005737">
    <property type="term" value="C:cytoplasm"/>
    <property type="evidence" value="ECO:0007669"/>
    <property type="project" value="EnsemblFungi"/>
</dbReference>
<dbReference type="HOGENOM" id="CLU_906606_0_0_1"/>
<dbReference type="GeneID" id="22831102"/>
<proteinExistence type="inferred from homology"/>
<accession>T0S165</accession>
<evidence type="ECO:0000259" key="5">
    <source>
        <dbReference type="PROSITE" id="PS50600"/>
    </source>
</evidence>
<name>T0S165_SCHJY</name>
<keyword evidence="4" id="KW-0788">Thiol protease</keyword>
<dbReference type="eggNOG" id="KOG3246">
    <property type="taxonomic scope" value="Eukaryota"/>
</dbReference>
<dbReference type="SUPFAM" id="SSF54001">
    <property type="entry name" value="Cysteine proteinases"/>
    <property type="match status" value="1"/>
</dbReference>
<dbReference type="GO" id="GO:0000338">
    <property type="term" value="P:protein deneddylation"/>
    <property type="evidence" value="ECO:0000318"/>
    <property type="project" value="GO_Central"/>
</dbReference>
<dbReference type="Pfam" id="PF02902">
    <property type="entry name" value="Peptidase_C48"/>
    <property type="match status" value="1"/>
</dbReference>
<sequence length="307" mass="35317">MSISSTVLEFYDVCFKKDDFDGLHKPNWITDTDIDLFYELIERFWFPQHPSQAKEIVLLRPSIVLLLAQSQLSLHDLREVLPPETFTTKYLFLPVNDISKGVEGGGTHWSLLVVDVPDEQCYYYDSLSNGKTRDCTNALCRLSLLLNKHFSIHPMKVLQQRNGYDCGVHVCSNSIELVRRLLFSPMPTASLWDLEDFTVDVRKVRAQVITCVEYLIERYGRRIMKDAPDATDIEFAFFRLEKDQLHYSEEDEFSDIDETPLLTAPIKQMEDRPASALSVVSSTGSFRSAMEFANIDDVRTWKALTPL</sequence>
<gene>
    <name evidence="7" type="primary">nep1</name>
    <name evidence="6" type="ORF">SJAG_05977</name>
</gene>
<dbReference type="InterPro" id="IPR044613">
    <property type="entry name" value="Nep1/2-like"/>
</dbReference>
<dbReference type="VEuPathDB" id="FungiDB:SJAG_05977"/>
<dbReference type="Proteomes" id="UP000001744">
    <property type="component" value="Unassembled WGS sequence"/>
</dbReference>
<dbReference type="InterPro" id="IPR003653">
    <property type="entry name" value="Peptidase_C48_C"/>
</dbReference>
<evidence type="ECO:0000313" key="8">
    <source>
        <dbReference type="Proteomes" id="UP000001744"/>
    </source>
</evidence>
<dbReference type="AlphaFoldDB" id="T0S165"/>
<evidence type="ECO:0000256" key="4">
    <source>
        <dbReference type="ARBA" id="ARBA00022807"/>
    </source>
</evidence>
<dbReference type="PROSITE" id="PS50600">
    <property type="entry name" value="ULP_PROTEASE"/>
    <property type="match status" value="1"/>
</dbReference>
<dbReference type="OrthoDB" id="5065855at2759"/>
<dbReference type="GO" id="GO:0008234">
    <property type="term" value="F:cysteine-type peptidase activity"/>
    <property type="evidence" value="ECO:0007669"/>
    <property type="project" value="UniProtKB-KW"/>
</dbReference>
<evidence type="ECO:0000313" key="7">
    <source>
        <dbReference type="JaponicusDB" id="SJAG_05977"/>
    </source>
</evidence>
<organism evidence="6 8">
    <name type="scientific">Schizosaccharomyces japonicus (strain yFS275 / FY16936)</name>
    <name type="common">Fission yeast</name>
    <dbReference type="NCBI Taxonomy" id="402676"/>
    <lineage>
        <taxon>Eukaryota</taxon>
        <taxon>Fungi</taxon>
        <taxon>Dikarya</taxon>
        <taxon>Ascomycota</taxon>
        <taxon>Taphrinomycotina</taxon>
        <taxon>Schizosaccharomycetes</taxon>
        <taxon>Schizosaccharomycetales</taxon>
        <taxon>Schizosaccharomycetaceae</taxon>
        <taxon>Schizosaccharomyces</taxon>
    </lineage>
</organism>
<dbReference type="Gene3D" id="3.40.395.10">
    <property type="entry name" value="Adenoviral Proteinase, Chain A"/>
    <property type="match status" value="1"/>
</dbReference>
<dbReference type="RefSeq" id="XP_011048980.1">
    <property type="nucleotide sequence ID" value="XM_011050678.1"/>
</dbReference>
<evidence type="ECO:0000256" key="2">
    <source>
        <dbReference type="ARBA" id="ARBA00022670"/>
    </source>
</evidence>
<reference evidence="6 8" key="1">
    <citation type="journal article" date="2011" name="Science">
        <title>Comparative functional genomics of the fission yeasts.</title>
        <authorList>
            <person name="Rhind N."/>
            <person name="Chen Z."/>
            <person name="Yassour M."/>
            <person name="Thompson D.A."/>
            <person name="Haas B.J."/>
            <person name="Habib N."/>
            <person name="Wapinski I."/>
            <person name="Roy S."/>
            <person name="Lin M.F."/>
            <person name="Heiman D.I."/>
            <person name="Young S.K."/>
            <person name="Furuya K."/>
            <person name="Guo Y."/>
            <person name="Pidoux A."/>
            <person name="Chen H.M."/>
            <person name="Robbertse B."/>
            <person name="Goldberg J.M."/>
            <person name="Aoki K."/>
            <person name="Bayne E.H."/>
            <person name="Berlin A.M."/>
            <person name="Desjardins C.A."/>
            <person name="Dobbs E."/>
            <person name="Dukaj L."/>
            <person name="Fan L."/>
            <person name="FitzGerald M.G."/>
            <person name="French C."/>
            <person name="Gujja S."/>
            <person name="Hansen K."/>
            <person name="Keifenheim D."/>
            <person name="Levin J.Z."/>
            <person name="Mosher R.A."/>
            <person name="Mueller C.A."/>
            <person name="Pfiffner J."/>
            <person name="Priest M."/>
            <person name="Russ C."/>
            <person name="Smialowska A."/>
            <person name="Swoboda P."/>
            <person name="Sykes S.M."/>
            <person name="Vaughn M."/>
            <person name="Vengrova S."/>
            <person name="Yoder R."/>
            <person name="Zeng Q."/>
            <person name="Allshire R."/>
            <person name="Baulcombe D."/>
            <person name="Birren B.W."/>
            <person name="Brown W."/>
            <person name="Ekwall K."/>
            <person name="Kellis M."/>
            <person name="Leatherwood J."/>
            <person name="Levin H."/>
            <person name="Margalit H."/>
            <person name="Martienssen R."/>
            <person name="Nieduszynski C.A."/>
            <person name="Spatafora J.W."/>
            <person name="Friedman N."/>
            <person name="Dalgaard J.Z."/>
            <person name="Baumann P."/>
            <person name="Niki H."/>
            <person name="Regev A."/>
            <person name="Nusbaum C."/>
        </authorList>
    </citation>
    <scope>NUCLEOTIDE SEQUENCE [LARGE SCALE GENOMIC DNA]</scope>
    <source>
        <strain evidence="8">yFS275 / FY16936</strain>
    </source>
</reference>
<comment type="similarity">
    <text evidence="1">Belongs to the peptidase C48 family.</text>
</comment>
<dbReference type="STRING" id="402676.T0S165"/>
<dbReference type="InterPro" id="IPR038765">
    <property type="entry name" value="Papain-like_cys_pep_sf"/>
</dbReference>
<dbReference type="EMBL" id="KE651166">
    <property type="protein sequence ID" value="EQC53052.1"/>
    <property type="molecule type" value="Genomic_DNA"/>
</dbReference>
<dbReference type="JaponicusDB" id="SJAG_05977">
    <property type="gene designation" value="nep1"/>
</dbReference>
<dbReference type="OMA" id="IFMPIND"/>
<dbReference type="GO" id="GO:0019784">
    <property type="term" value="F:deNEDDylase activity"/>
    <property type="evidence" value="ECO:0000318"/>
    <property type="project" value="GO_Central"/>
</dbReference>
<keyword evidence="2 6" id="KW-0645">Protease</keyword>
<protein>
    <submittedName>
        <fullName evidence="6">NEDD8 protease Nep1</fullName>
    </submittedName>
</protein>
<dbReference type="PANTHER" id="PTHR46468:SF1">
    <property type="entry name" value="SENTRIN-SPECIFIC PROTEASE 8"/>
    <property type="match status" value="1"/>
</dbReference>
<keyword evidence="8" id="KW-1185">Reference proteome</keyword>
<evidence type="ECO:0000256" key="3">
    <source>
        <dbReference type="ARBA" id="ARBA00022801"/>
    </source>
</evidence>
<dbReference type="PANTHER" id="PTHR46468">
    <property type="entry name" value="SENTRIN-SPECIFIC PROTEASE 8"/>
    <property type="match status" value="1"/>
</dbReference>
<dbReference type="GO" id="GO:0006508">
    <property type="term" value="P:proteolysis"/>
    <property type="evidence" value="ECO:0007669"/>
    <property type="project" value="UniProtKB-KW"/>
</dbReference>
<evidence type="ECO:0000313" key="6">
    <source>
        <dbReference type="EMBL" id="EQC53052.1"/>
    </source>
</evidence>
<evidence type="ECO:0000256" key="1">
    <source>
        <dbReference type="ARBA" id="ARBA00005234"/>
    </source>
</evidence>